<gene>
    <name evidence="3" type="ORF">FOZ60_003792</name>
</gene>
<dbReference type="Pfam" id="PF00589">
    <property type="entry name" value="Phage_integrase"/>
    <property type="match status" value="1"/>
</dbReference>
<organism evidence="3 4">
    <name type="scientific">Perkinsus olseni</name>
    <name type="common">Perkinsus atlanticus</name>
    <dbReference type="NCBI Taxonomy" id="32597"/>
    <lineage>
        <taxon>Eukaryota</taxon>
        <taxon>Sar</taxon>
        <taxon>Alveolata</taxon>
        <taxon>Perkinsozoa</taxon>
        <taxon>Perkinsea</taxon>
        <taxon>Perkinsida</taxon>
        <taxon>Perkinsidae</taxon>
        <taxon>Perkinsus</taxon>
    </lineage>
</organism>
<dbReference type="InterPro" id="IPR013762">
    <property type="entry name" value="Integrase-like_cat_sf"/>
</dbReference>
<accession>A0A7J6NWY2</accession>
<evidence type="ECO:0000313" key="3">
    <source>
        <dbReference type="EMBL" id="KAF4687571.1"/>
    </source>
</evidence>
<name>A0A7J6NWY2_PEROL</name>
<dbReference type="Gene3D" id="1.10.443.10">
    <property type="entry name" value="Intergrase catalytic core"/>
    <property type="match status" value="1"/>
</dbReference>
<dbReference type="GO" id="GO:0015074">
    <property type="term" value="P:DNA integration"/>
    <property type="evidence" value="ECO:0007669"/>
    <property type="project" value="InterPro"/>
</dbReference>
<protein>
    <recommendedName>
        <fullName evidence="2">Tyr recombinase domain-containing protein</fullName>
    </recommendedName>
</protein>
<keyword evidence="1" id="KW-0233">DNA recombination</keyword>
<proteinExistence type="predicted"/>
<dbReference type="PANTHER" id="PTHR34605:SF3">
    <property type="entry name" value="P CELL-TYPE AGGLUTINATION PROTEIN MAP4-LIKE-RELATED"/>
    <property type="match status" value="1"/>
</dbReference>
<sequence length="445" mass="48710">MTPTRQLGAPRPKRGSIKEVRRLIQPGNEEGRRRAKQELEAGMFAHSTWRSKCSRVKLWVEICQSQGVEPFPINCKSIELVGSILKAAGYRSGADYLSAACSENSLQGHTLGQAERECLTRVKRSLLRGLGAPKRARTVSPGELEAIYRNARGAQEQRRANAYILGSWFLLRGDELCKLQLKDVMVDSAVGRVVVRLRSSKTDPQCIGVSREHGCSCGATIGRMGRDLCPVRAAESLKGMRRAESASADDNLLVDSLGQPLDKSVLRRQLKKDIENAGARTPDGFSLHSLRRGGCQMLARSGLDHNQIRAFGRWSKDSKCVDIYIEEALLVMSPLFAEVVVRAETQLVELCGDQYRMRSEVPSRVGQADPAVIPVSRQEPSSVSERGEVGFVGSGSWGSLSCTTANAGGYGGIDAASRNCQPTRLSRVGEKGLYSNVYRAAYRLI</sequence>
<feature type="domain" description="Tyr recombinase" evidence="2">
    <location>
        <begin position="134"/>
        <end position="341"/>
    </location>
</feature>
<dbReference type="PROSITE" id="PS51898">
    <property type="entry name" value="TYR_RECOMBINASE"/>
    <property type="match status" value="1"/>
</dbReference>
<evidence type="ECO:0000259" key="2">
    <source>
        <dbReference type="PROSITE" id="PS51898"/>
    </source>
</evidence>
<dbReference type="InterPro" id="IPR011010">
    <property type="entry name" value="DNA_brk_join_enz"/>
</dbReference>
<dbReference type="InterPro" id="IPR052925">
    <property type="entry name" value="Phage_Integrase-like_Recomb"/>
</dbReference>
<dbReference type="SUPFAM" id="SSF56349">
    <property type="entry name" value="DNA breaking-rejoining enzymes"/>
    <property type="match status" value="1"/>
</dbReference>
<comment type="caution">
    <text evidence="3">The sequence shown here is derived from an EMBL/GenBank/DDBJ whole genome shotgun (WGS) entry which is preliminary data.</text>
</comment>
<evidence type="ECO:0000313" key="4">
    <source>
        <dbReference type="Proteomes" id="UP000541610"/>
    </source>
</evidence>
<dbReference type="GO" id="GO:0003677">
    <property type="term" value="F:DNA binding"/>
    <property type="evidence" value="ECO:0007669"/>
    <property type="project" value="InterPro"/>
</dbReference>
<dbReference type="EMBL" id="JABANP010000181">
    <property type="protein sequence ID" value="KAF4687571.1"/>
    <property type="molecule type" value="Genomic_DNA"/>
</dbReference>
<dbReference type="AlphaFoldDB" id="A0A7J6NWY2"/>
<evidence type="ECO:0000256" key="1">
    <source>
        <dbReference type="ARBA" id="ARBA00023172"/>
    </source>
</evidence>
<dbReference type="GO" id="GO:0006310">
    <property type="term" value="P:DNA recombination"/>
    <property type="evidence" value="ECO:0007669"/>
    <property type="project" value="UniProtKB-KW"/>
</dbReference>
<dbReference type="OrthoDB" id="447521at2759"/>
<dbReference type="PANTHER" id="PTHR34605">
    <property type="entry name" value="PHAGE_INTEGRASE DOMAIN-CONTAINING PROTEIN"/>
    <property type="match status" value="1"/>
</dbReference>
<reference evidence="3 4" key="1">
    <citation type="submission" date="2020-04" db="EMBL/GenBank/DDBJ databases">
        <title>Perkinsus olseni comparative genomics.</title>
        <authorList>
            <person name="Bogema D.R."/>
        </authorList>
    </citation>
    <scope>NUCLEOTIDE SEQUENCE [LARGE SCALE GENOMIC DNA]</scope>
    <source>
        <strain evidence="3">00978-12</strain>
    </source>
</reference>
<dbReference type="Proteomes" id="UP000541610">
    <property type="component" value="Unassembled WGS sequence"/>
</dbReference>
<dbReference type="InterPro" id="IPR002104">
    <property type="entry name" value="Integrase_catalytic"/>
</dbReference>